<name>A0A1S3HZ54_LINAN</name>
<dbReference type="SUPFAM" id="SSF63712">
    <property type="entry name" value="Nicotinic receptor ligand binding domain-like"/>
    <property type="match status" value="1"/>
</dbReference>
<dbReference type="PRINTS" id="PR00252">
    <property type="entry name" value="NRIONCHANNEL"/>
</dbReference>
<comment type="subcellular location">
    <subcellularLocation>
        <location evidence="13">Synaptic cell membrane</location>
        <topology evidence="13">Multi-pass membrane protein</topology>
    </subcellularLocation>
</comment>
<dbReference type="InterPro" id="IPR006201">
    <property type="entry name" value="Neur_channel"/>
</dbReference>
<keyword evidence="3 14" id="KW-0812">Transmembrane</keyword>
<feature type="compositionally biased region" description="Basic and acidic residues" evidence="15">
    <location>
        <begin position="436"/>
        <end position="447"/>
    </location>
</feature>
<protein>
    <submittedName>
        <fullName evidence="19">Neuronal acetylcholine receptor subunit alpha-10</fullName>
    </submittedName>
</protein>
<dbReference type="InterPro" id="IPR038050">
    <property type="entry name" value="Neuro_actylchol_rec"/>
</dbReference>
<organism evidence="18 19">
    <name type="scientific">Lingula anatina</name>
    <name type="common">Brachiopod</name>
    <name type="synonym">Lingula unguis</name>
    <dbReference type="NCBI Taxonomy" id="7574"/>
    <lineage>
        <taxon>Eukaryota</taxon>
        <taxon>Metazoa</taxon>
        <taxon>Spiralia</taxon>
        <taxon>Lophotrochozoa</taxon>
        <taxon>Brachiopoda</taxon>
        <taxon>Linguliformea</taxon>
        <taxon>Lingulata</taxon>
        <taxon>Lingulida</taxon>
        <taxon>Linguloidea</taxon>
        <taxon>Lingulidae</taxon>
        <taxon>Lingula</taxon>
    </lineage>
</organism>
<dbReference type="InterPro" id="IPR036719">
    <property type="entry name" value="Neuro-gated_channel_TM_sf"/>
</dbReference>
<feature type="transmembrane region" description="Helical" evidence="14">
    <location>
        <begin position="238"/>
        <end position="262"/>
    </location>
</feature>
<comment type="caution">
    <text evidence="14">Lacks conserved residue(s) required for the propagation of feature annotation.</text>
</comment>
<dbReference type="PANTHER" id="PTHR18945">
    <property type="entry name" value="NEUROTRANSMITTER GATED ION CHANNEL"/>
    <property type="match status" value="1"/>
</dbReference>
<dbReference type="GO" id="GO:0045211">
    <property type="term" value="C:postsynaptic membrane"/>
    <property type="evidence" value="ECO:0007669"/>
    <property type="project" value="InterPro"/>
</dbReference>
<dbReference type="AlphaFoldDB" id="A0A1S3HZ54"/>
<dbReference type="GO" id="GO:0004888">
    <property type="term" value="F:transmembrane signaling receptor activity"/>
    <property type="evidence" value="ECO:0007669"/>
    <property type="project" value="InterPro"/>
</dbReference>
<evidence type="ECO:0000256" key="10">
    <source>
        <dbReference type="ARBA" id="ARBA00023180"/>
    </source>
</evidence>
<evidence type="ECO:0000313" key="18">
    <source>
        <dbReference type="Proteomes" id="UP000085678"/>
    </source>
</evidence>
<evidence type="ECO:0000259" key="17">
    <source>
        <dbReference type="Pfam" id="PF02932"/>
    </source>
</evidence>
<evidence type="ECO:0000256" key="7">
    <source>
        <dbReference type="ARBA" id="ARBA00023136"/>
    </source>
</evidence>
<dbReference type="Gene3D" id="1.20.58.390">
    <property type="entry name" value="Neurotransmitter-gated ion-channel transmembrane domain"/>
    <property type="match status" value="2"/>
</dbReference>
<dbReference type="Pfam" id="PF02932">
    <property type="entry name" value="Neur_chan_memb"/>
    <property type="match status" value="1"/>
</dbReference>
<dbReference type="Gene3D" id="2.70.170.10">
    <property type="entry name" value="Neurotransmitter-gated ion-channel ligand-binding domain"/>
    <property type="match status" value="1"/>
</dbReference>
<keyword evidence="8" id="KW-1015">Disulfide bond</keyword>
<keyword evidence="4 14" id="KW-1133">Transmembrane helix</keyword>
<dbReference type="InterPro" id="IPR018000">
    <property type="entry name" value="Neurotransmitter_ion_chnl_CS"/>
</dbReference>
<dbReference type="NCBIfam" id="TIGR00860">
    <property type="entry name" value="LIC"/>
    <property type="match status" value="1"/>
</dbReference>
<evidence type="ECO:0000256" key="3">
    <source>
        <dbReference type="ARBA" id="ARBA00022692"/>
    </source>
</evidence>
<keyword evidence="1 14" id="KW-0813">Transport</keyword>
<feature type="signal peptide" evidence="14">
    <location>
        <begin position="1"/>
        <end position="26"/>
    </location>
</feature>
<proteinExistence type="inferred from homology"/>
<evidence type="ECO:0000256" key="2">
    <source>
        <dbReference type="ARBA" id="ARBA00022475"/>
    </source>
</evidence>
<evidence type="ECO:0000259" key="16">
    <source>
        <dbReference type="Pfam" id="PF02931"/>
    </source>
</evidence>
<dbReference type="InterPro" id="IPR002394">
    <property type="entry name" value="Nicotinic_acetylcholine_rcpt"/>
</dbReference>
<evidence type="ECO:0000256" key="13">
    <source>
        <dbReference type="ARBA" id="ARBA00034099"/>
    </source>
</evidence>
<comment type="similarity">
    <text evidence="14">Belongs to the ligand-gated ion channel (TC 1.A.9) family.</text>
</comment>
<evidence type="ECO:0000256" key="12">
    <source>
        <dbReference type="ARBA" id="ARBA00023303"/>
    </source>
</evidence>
<feature type="domain" description="Neurotransmitter-gated ion-channel ligand-binding" evidence="16">
    <location>
        <begin position="30"/>
        <end position="237"/>
    </location>
</feature>
<feature type="transmembrane region" description="Helical" evidence="14">
    <location>
        <begin position="540"/>
        <end position="562"/>
    </location>
</feature>
<feature type="region of interest" description="Disordered" evidence="15">
    <location>
        <begin position="381"/>
        <end position="453"/>
    </location>
</feature>
<dbReference type="PRINTS" id="PR00254">
    <property type="entry name" value="NICOTINICR"/>
</dbReference>
<keyword evidence="5" id="KW-0770">Synapse</keyword>
<keyword evidence="11" id="KW-1071">Ligand-gated ion channel</keyword>
<keyword evidence="14" id="KW-0732">Signal</keyword>
<keyword evidence="18" id="KW-1185">Reference proteome</keyword>
<dbReference type="FunFam" id="1.20.58.390:FF:000073">
    <property type="entry name" value="Neuronal acetylcholine receptor subunit alpha-9-II"/>
    <property type="match status" value="1"/>
</dbReference>
<dbReference type="GeneID" id="106158808"/>
<feature type="domain" description="Neurotransmitter-gated ion-channel transmembrane" evidence="17">
    <location>
        <begin position="245"/>
        <end position="555"/>
    </location>
</feature>
<dbReference type="RefSeq" id="XP_013390364.1">
    <property type="nucleotide sequence ID" value="XM_013534910.1"/>
</dbReference>
<dbReference type="InterPro" id="IPR006202">
    <property type="entry name" value="Neur_chan_lig-bd"/>
</dbReference>
<feature type="transmembrane region" description="Helical" evidence="14">
    <location>
        <begin position="299"/>
        <end position="322"/>
    </location>
</feature>
<keyword evidence="7 14" id="KW-0472">Membrane</keyword>
<dbReference type="FunFam" id="2.70.170.10:FF:000005">
    <property type="entry name" value="Neuronal nicotinic acetylcholine receptor alpha4 subunit"/>
    <property type="match status" value="1"/>
</dbReference>
<keyword evidence="6 14" id="KW-0406">Ion transport</keyword>
<dbReference type="PROSITE" id="PS00236">
    <property type="entry name" value="NEUROTR_ION_CHANNEL"/>
    <property type="match status" value="1"/>
</dbReference>
<dbReference type="STRING" id="7574.A0A1S3HZ54"/>
<keyword evidence="12 14" id="KW-0407">Ion channel</keyword>
<sequence length="571" mass="65040">MDCRPCILISLSVLFCLGLTCVLVKADDHEYRLMHDLMKNYDRRVRPSKNASEALNVTFGLALAQIIDVDEKNQILTTNCWLNQMWIDPKLVWDPNKYGGIRVIRVPYDQVWLPDILLYNNADVQAFMSSVSTNVIINHVGNITWLSTVIYKSSCTINVANFPFDEQNCSMLFSSWSYDGYQLNLVMVSDEGDVSNYMQSTEWVLVKLFVERNVQYYSCCAEPYPDITYYVHIRRRPMFYVFNMMLPCVLITLVALLGFYVPSDSGEKVTMGITTLLSMTVFLMLVTESMPPSSENLPLIGIYYGVTIAIVSGATAMTVLTLNIHHKGVRGKEPPRWVKKVCFKYLAKILFMRLDLPENMGLDSPLADVIDGPKSTYIRLKSSNSFGRRRKNKSSNRYEGASTSTTVLNGESKKTQTKLRRDSHTRRNILPCCLGDGEKDDQHDPYGRDGVGSRLNAELKADDPHQENGGISPRFARRIRNLGNMASEASSSDNFEKQFSRVLQKVYQTIERNEMRLAEQDRRDAIKLEWQQVAQVVDRLLLYIFVLTTVMVTMVTIITAQVRSKHMASTL</sequence>
<gene>
    <name evidence="19" type="primary">LOC106158808</name>
</gene>
<dbReference type="OrthoDB" id="5975154at2759"/>
<evidence type="ECO:0000256" key="11">
    <source>
        <dbReference type="ARBA" id="ARBA00023286"/>
    </source>
</evidence>
<evidence type="ECO:0000256" key="6">
    <source>
        <dbReference type="ARBA" id="ARBA00023065"/>
    </source>
</evidence>
<dbReference type="Proteomes" id="UP000085678">
    <property type="component" value="Unplaced"/>
</dbReference>
<feature type="compositionally biased region" description="Polar residues" evidence="15">
    <location>
        <begin position="395"/>
        <end position="409"/>
    </location>
</feature>
<evidence type="ECO:0000256" key="4">
    <source>
        <dbReference type="ARBA" id="ARBA00022989"/>
    </source>
</evidence>
<feature type="chain" id="PRO_5022272980" evidence="14">
    <location>
        <begin position="27"/>
        <end position="571"/>
    </location>
</feature>
<dbReference type="InParanoid" id="A0A1S3HZ54"/>
<evidence type="ECO:0000256" key="14">
    <source>
        <dbReference type="RuleBase" id="RU000687"/>
    </source>
</evidence>
<evidence type="ECO:0000256" key="15">
    <source>
        <dbReference type="SAM" id="MobiDB-lite"/>
    </source>
</evidence>
<dbReference type="InterPro" id="IPR006029">
    <property type="entry name" value="Neurotrans-gated_channel_TM"/>
</dbReference>
<keyword evidence="10" id="KW-0325">Glycoprotein</keyword>
<reference evidence="19" key="2">
    <citation type="submission" date="2025-08" db="UniProtKB">
        <authorList>
            <consortium name="RefSeq"/>
        </authorList>
    </citation>
    <scope>IDENTIFICATION</scope>
</reference>
<dbReference type="CDD" id="cd19051">
    <property type="entry name" value="LGIC_TM_cation"/>
    <property type="match status" value="1"/>
</dbReference>
<evidence type="ECO:0000313" key="19">
    <source>
        <dbReference type="RefSeq" id="XP_013390364.1"/>
    </source>
</evidence>
<keyword evidence="2" id="KW-1003">Cell membrane</keyword>
<dbReference type="GO" id="GO:0022848">
    <property type="term" value="F:acetylcholine-gated monoatomic cation-selective channel activity"/>
    <property type="evidence" value="ECO:0007669"/>
    <property type="project" value="InterPro"/>
</dbReference>
<evidence type="ECO:0000256" key="5">
    <source>
        <dbReference type="ARBA" id="ARBA00023018"/>
    </source>
</evidence>
<dbReference type="KEGG" id="lak:106158808"/>
<dbReference type="CDD" id="cd18997">
    <property type="entry name" value="LGIC_ECD_nAChR"/>
    <property type="match status" value="1"/>
</dbReference>
<accession>A0A1S3HZ54</accession>
<evidence type="ECO:0000256" key="8">
    <source>
        <dbReference type="ARBA" id="ARBA00023157"/>
    </source>
</evidence>
<keyword evidence="9 19" id="KW-0675">Receptor</keyword>
<dbReference type="Pfam" id="PF02931">
    <property type="entry name" value="Neur_chan_LBD"/>
    <property type="match status" value="1"/>
</dbReference>
<evidence type="ECO:0000256" key="9">
    <source>
        <dbReference type="ARBA" id="ARBA00023170"/>
    </source>
</evidence>
<evidence type="ECO:0000256" key="1">
    <source>
        <dbReference type="ARBA" id="ARBA00022448"/>
    </source>
</evidence>
<dbReference type="InterPro" id="IPR036734">
    <property type="entry name" value="Neur_chan_lig-bd_sf"/>
</dbReference>
<feature type="compositionally biased region" description="Basic and acidic residues" evidence="15">
    <location>
        <begin position="411"/>
        <end position="422"/>
    </location>
</feature>
<reference evidence="19" key="1">
    <citation type="journal article" date="2015" name="Nat. Commun.">
        <title>The Lingula genome provides insights into brachiopod evolution and the origin of phosphate biomineralization.</title>
        <authorList>
            <person name="Luo Y.J."/>
            <person name="Takeuchi T."/>
            <person name="Koyanagi R."/>
            <person name="Yamada L."/>
            <person name="Kanda M."/>
            <person name="Khalturina M."/>
            <person name="Fujie M."/>
            <person name="Yamasaki S.I."/>
            <person name="Endo K."/>
            <person name="Satoh N."/>
        </authorList>
    </citation>
    <scope>NUCLEOTIDE SEQUENCE</scope>
</reference>
<dbReference type="SUPFAM" id="SSF90112">
    <property type="entry name" value="Neurotransmitter-gated ion-channel transmembrane pore"/>
    <property type="match status" value="1"/>
</dbReference>